<dbReference type="SUPFAM" id="SSF53187">
    <property type="entry name" value="Zn-dependent exopeptidases"/>
    <property type="match status" value="1"/>
</dbReference>
<organism evidence="1 2">
    <name type="scientific">Phytophthora fragariae</name>
    <dbReference type="NCBI Taxonomy" id="53985"/>
    <lineage>
        <taxon>Eukaryota</taxon>
        <taxon>Sar</taxon>
        <taxon>Stramenopiles</taxon>
        <taxon>Oomycota</taxon>
        <taxon>Peronosporomycetes</taxon>
        <taxon>Peronosporales</taxon>
        <taxon>Peronosporaceae</taxon>
        <taxon>Phytophthora</taxon>
    </lineage>
</organism>
<evidence type="ECO:0000313" key="1">
    <source>
        <dbReference type="EMBL" id="KAE9266490.1"/>
    </source>
</evidence>
<protein>
    <recommendedName>
        <fullName evidence="3">Peptidase M20 dimerisation domain-containing protein</fullName>
    </recommendedName>
</protein>
<dbReference type="AlphaFoldDB" id="A0A6G0Q2A9"/>
<dbReference type="Gene3D" id="3.40.630.10">
    <property type="entry name" value="Zn peptidases"/>
    <property type="match status" value="1"/>
</dbReference>
<name>A0A6G0Q2A9_9STRA</name>
<evidence type="ECO:0008006" key="3">
    <source>
        <dbReference type="Google" id="ProtNLM"/>
    </source>
</evidence>
<proteinExistence type="predicted"/>
<sequence>MAAEDFSYFLQERKGCYFFLGTKDLEDEDKTRALHSNHFDFNDKATPVGIRVFLGILQSRFSCELFSAEELESFQSAMGRILINIRPPIVYM</sequence>
<evidence type="ECO:0000313" key="2">
    <source>
        <dbReference type="Proteomes" id="UP000486351"/>
    </source>
</evidence>
<dbReference type="Proteomes" id="UP000486351">
    <property type="component" value="Unassembled WGS sequence"/>
</dbReference>
<comment type="caution">
    <text evidence="1">The sequence shown here is derived from an EMBL/GenBank/DDBJ whole genome shotgun (WGS) entry which is preliminary data.</text>
</comment>
<accession>A0A6G0Q2A9</accession>
<gene>
    <name evidence="1" type="ORF">PF008_g31595</name>
</gene>
<reference evidence="1 2" key="1">
    <citation type="submission" date="2018-09" db="EMBL/GenBank/DDBJ databases">
        <title>Genomic investigation of the strawberry pathogen Phytophthora fragariae indicates pathogenicity is determined by transcriptional variation in three key races.</title>
        <authorList>
            <person name="Adams T.M."/>
            <person name="Armitage A.D."/>
            <person name="Sobczyk M.K."/>
            <person name="Bates H.J."/>
            <person name="Dunwell J.M."/>
            <person name="Nellist C.F."/>
            <person name="Harrison R.J."/>
        </authorList>
    </citation>
    <scope>NUCLEOTIDE SEQUENCE [LARGE SCALE GENOMIC DNA]</scope>
    <source>
        <strain evidence="1 2">NOV-77</strain>
    </source>
</reference>
<dbReference type="EMBL" id="QXFY01007274">
    <property type="protein sequence ID" value="KAE9266490.1"/>
    <property type="molecule type" value="Genomic_DNA"/>
</dbReference>